<gene>
    <name evidence="3" type="ORF">RF11_03864</name>
</gene>
<sequence>MELRDLFEKCDRSNEQELHIDAKFNEYTLIYPCKPESEESVTEIKSAAPSDEEETNAEIESASQSDDEETNTETESAAQLNEDEIDLEEDSQEIQDTGLSSTAIILIILFTCLIVVIASSIAVYYFFGNQLKPIIMEKYEMVRNKINTCYKYFKNS</sequence>
<reference evidence="3 4" key="1">
    <citation type="journal article" date="2014" name="Genome Biol. Evol.">
        <title>The genome of the myxosporean Thelohanellus kitauei shows adaptations to nutrient acquisition within its fish host.</title>
        <authorList>
            <person name="Yang Y."/>
            <person name="Xiong J."/>
            <person name="Zhou Z."/>
            <person name="Huo F."/>
            <person name="Miao W."/>
            <person name="Ran C."/>
            <person name="Liu Y."/>
            <person name="Zhang J."/>
            <person name="Feng J."/>
            <person name="Wang M."/>
            <person name="Wang M."/>
            <person name="Wang L."/>
            <person name="Yao B."/>
        </authorList>
    </citation>
    <scope>NUCLEOTIDE SEQUENCE [LARGE SCALE GENOMIC DNA]</scope>
    <source>
        <strain evidence="3">Wuqing</strain>
    </source>
</reference>
<feature type="compositionally biased region" description="Acidic residues" evidence="1">
    <location>
        <begin position="81"/>
        <end position="93"/>
    </location>
</feature>
<protein>
    <submittedName>
        <fullName evidence="3">Uncharacterized protein</fullName>
    </submittedName>
</protein>
<proteinExistence type="predicted"/>
<evidence type="ECO:0000256" key="1">
    <source>
        <dbReference type="SAM" id="MobiDB-lite"/>
    </source>
</evidence>
<keyword evidence="2" id="KW-0812">Transmembrane</keyword>
<evidence type="ECO:0000313" key="3">
    <source>
        <dbReference type="EMBL" id="KII64458.1"/>
    </source>
</evidence>
<dbReference type="AlphaFoldDB" id="A0A0C2J5K3"/>
<keyword evidence="4" id="KW-1185">Reference proteome</keyword>
<dbReference type="EMBL" id="JWZT01004259">
    <property type="protein sequence ID" value="KII64458.1"/>
    <property type="molecule type" value="Genomic_DNA"/>
</dbReference>
<feature type="region of interest" description="Disordered" evidence="1">
    <location>
        <begin position="40"/>
        <end position="93"/>
    </location>
</feature>
<feature type="transmembrane region" description="Helical" evidence="2">
    <location>
        <begin position="103"/>
        <end position="127"/>
    </location>
</feature>
<accession>A0A0C2J5K3</accession>
<comment type="caution">
    <text evidence="3">The sequence shown here is derived from an EMBL/GenBank/DDBJ whole genome shotgun (WGS) entry which is preliminary data.</text>
</comment>
<organism evidence="3 4">
    <name type="scientific">Thelohanellus kitauei</name>
    <name type="common">Myxosporean</name>
    <dbReference type="NCBI Taxonomy" id="669202"/>
    <lineage>
        <taxon>Eukaryota</taxon>
        <taxon>Metazoa</taxon>
        <taxon>Cnidaria</taxon>
        <taxon>Myxozoa</taxon>
        <taxon>Myxosporea</taxon>
        <taxon>Bivalvulida</taxon>
        <taxon>Platysporina</taxon>
        <taxon>Myxobolidae</taxon>
        <taxon>Thelohanellus</taxon>
    </lineage>
</organism>
<keyword evidence="2" id="KW-1133">Transmembrane helix</keyword>
<dbReference type="Proteomes" id="UP000031668">
    <property type="component" value="Unassembled WGS sequence"/>
</dbReference>
<evidence type="ECO:0000313" key="4">
    <source>
        <dbReference type="Proteomes" id="UP000031668"/>
    </source>
</evidence>
<name>A0A0C2J5K3_THEKT</name>
<keyword evidence="2" id="KW-0472">Membrane</keyword>
<evidence type="ECO:0000256" key="2">
    <source>
        <dbReference type="SAM" id="Phobius"/>
    </source>
</evidence>